<accession>A0A4Y2IAC0</accession>
<name>A0A4Y2IAC0_ARAVE</name>
<evidence type="ECO:0000313" key="1">
    <source>
        <dbReference type="EMBL" id="GBM74667.1"/>
    </source>
</evidence>
<protein>
    <submittedName>
        <fullName evidence="1">Uncharacterized protein</fullName>
    </submittedName>
</protein>
<reference evidence="1 2" key="1">
    <citation type="journal article" date="2019" name="Sci. Rep.">
        <title>Orb-weaving spider Araneus ventricosus genome elucidates the spidroin gene catalogue.</title>
        <authorList>
            <person name="Kono N."/>
            <person name="Nakamura H."/>
            <person name="Ohtoshi R."/>
            <person name="Moran D.A.P."/>
            <person name="Shinohara A."/>
            <person name="Yoshida Y."/>
            <person name="Fujiwara M."/>
            <person name="Mori M."/>
            <person name="Tomita M."/>
            <person name="Arakawa K."/>
        </authorList>
    </citation>
    <scope>NUCLEOTIDE SEQUENCE [LARGE SCALE GENOMIC DNA]</scope>
</reference>
<evidence type="ECO:0000313" key="2">
    <source>
        <dbReference type="Proteomes" id="UP000499080"/>
    </source>
</evidence>
<sequence length="307" mass="36121">MFSFGTRFETKFPFEITTRDGYSFKTLVRKDSPLMVWYPAPRRFGHDPRLKCRDSVSDLGSNRFRHDPFSKFYFVWDPNRVGRVPFGSFVPFRYPKSVRFQMFSFGQRFETRVPVEMAARDGYRSKSVVRKDSLLVVSYNATKWFLHEPCLKMSRFGLRISVPKGAWEWVLLSIDSAFCVQCTALVCLCIREELRPLRNIGFLAKIFKVPPMISFNSDEIGKKYEWREEWTRSIPKYQTLCESVKKYVCLTVVYIKKSLFGKLEGKGRFIYTNVTKVMKYYILINTDIANDFVVSTHCNIYAMILFS</sequence>
<dbReference type="Proteomes" id="UP000499080">
    <property type="component" value="Unassembled WGS sequence"/>
</dbReference>
<keyword evidence="2" id="KW-1185">Reference proteome</keyword>
<dbReference type="EMBL" id="BGPR01002509">
    <property type="protein sequence ID" value="GBM74667.1"/>
    <property type="molecule type" value="Genomic_DNA"/>
</dbReference>
<organism evidence="1 2">
    <name type="scientific">Araneus ventricosus</name>
    <name type="common">Orbweaver spider</name>
    <name type="synonym">Epeira ventricosa</name>
    <dbReference type="NCBI Taxonomy" id="182803"/>
    <lineage>
        <taxon>Eukaryota</taxon>
        <taxon>Metazoa</taxon>
        <taxon>Ecdysozoa</taxon>
        <taxon>Arthropoda</taxon>
        <taxon>Chelicerata</taxon>
        <taxon>Arachnida</taxon>
        <taxon>Araneae</taxon>
        <taxon>Araneomorphae</taxon>
        <taxon>Entelegynae</taxon>
        <taxon>Araneoidea</taxon>
        <taxon>Araneidae</taxon>
        <taxon>Araneus</taxon>
    </lineage>
</organism>
<comment type="caution">
    <text evidence="1">The sequence shown here is derived from an EMBL/GenBank/DDBJ whole genome shotgun (WGS) entry which is preliminary data.</text>
</comment>
<dbReference type="AlphaFoldDB" id="A0A4Y2IAC0"/>
<proteinExistence type="predicted"/>
<gene>
    <name evidence="1" type="ORF">AVEN_58509_1</name>
</gene>